<dbReference type="EC" id="5.3.1.8" evidence="4"/>
<evidence type="ECO:0000256" key="2">
    <source>
        <dbReference type="ARBA" id="ARBA00023235"/>
    </source>
</evidence>
<accession>A0A7W5VAP1</accession>
<name>A0A7W5VAP1_9ACTN</name>
<protein>
    <submittedName>
        <fullName evidence="4">Glucose/mannose-6-phosphate isomerase</fullName>
        <ecNumber evidence="4">5.3.1.8</ecNumber>
        <ecNumber evidence="4">5.3.1.9</ecNumber>
    </submittedName>
</protein>
<dbReference type="CDD" id="cd05637">
    <property type="entry name" value="SIS_PGI_PMI_2"/>
    <property type="match status" value="1"/>
</dbReference>
<dbReference type="InterPro" id="IPR001347">
    <property type="entry name" value="SIS_dom"/>
</dbReference>
<reference evidence="4 5" key="1">
    <citation type="submission" date="2020-08" db="EMBL/GenBank/DDBJ databases">
        <title>Sequencing the genomes of 1000 actinobacteria strains.</title>
        <authorList>
            <person name="Klenk H.-P."/>
        </authorList>
    </citation>
    <scope>NUCLEOTIDE SEQUENCE [LARGE SCALE GENOMIC DNA]</scope>
    <source>
        <strain evidence="4 5">DSM 44320</strain>
    </source>
</reference>
<dbReference type="EC" id="5.3.1.9" evidence="4"/>
<gene>
    <name evidence="4" type="ORF">FHR33_004140</name>
</gene>
<dbReference type="InterPro" id="IPR019490">
    <property type="entry name" value="Glu6P/Mann6P_isomerase_C"/>
</dbReference>
<keyword evidence="5" id="KW-1185">Reference proteome</keyword>
<evidence type="ECO:0000259" key="3">
    <source>
        <dbReference type="PROSITE" id="PS51464"/>
    </source>
</evidence>
<dbReference type="GO" id="GO:1901135">
    <property type="term" value="P:carbohydrate derivative metabolic process"/>
    <property type="evidence" value="ECO:0007669"/>
    <property type="project" value="InterPro"/>
</dbReference>
<dbReference type="PROSITE" id="PS51464">
    <property type="entry name" value="SIS"/>
    <property type="match status" value="1"/>
</dbReference>
<dbReference type="GO" id="GO:0004476">
    <property type="term" value="F:mannose-6-phosphate isomerase activity"/>
    <property type="evidence" value="ECO:0007669"/>
    <property type="project" value="UniProtKB-EC"/>
</dbReference>
<comment type="similarity">
    <text evidence="1">Belongs to the PGI/PMI family.</text>
</comment>
<dbReference type="Gene3D" id="3.40.50.10490">
    <property type="entry name" value="Glucose-6-phosphate isomerase like protein, domain 1"/>
    <property type="match status" value="2"/>
</dbReference>
<proteinExistence type="inferred from homology"/>
<dbReference type="InterPro" id="IPR046348">
    <property type="entry name" value="SIS_dom_sf"/>
</dbReference>
<dbReference type="Pfam" id="PF10432">
    <property type="entry name" value="bact-PGI_C"/>
    <property type="match status" value="1"/>
</dbReference>
<dbReference type="EMBL" id="JACIBV010000001">
    <property type="protein sequence ID" value="MBB3728280.1"/>
    <property type="molecule type" value="Genomic_DNA"/>
</dbReference>
<dbReference type="GO" id="GO:0005975">
    <property type="term" value="P:carbohydrate metabolic process"/>
    <property type="evidence" value="ECO:0007669"/>
    <property type="project" value="InterPro"/>
</dbReference>
<dbReference type="RefSeq" id="WP_312895631.1">
    <property type="nucleotide sequence ID" value="NZ_JACIBV010000001.1"/>
</dbReference>
<dbReference type="GeneID" id="95390521"/>
<dbReference type="GO" id="GO:0097367">
    <property type="term" value="F:carbohydrate derivative binding"/>
    <property type="evidence" value="ECO:0007669"/>
    <property type="project" value="InterPro"/>
</dbReference>
<dbReference type="SUPFAM" id="SSF53697">
    <property type="entry name" value="SIS domain"/>
    <property type="match status" value="1"/>
</dbReference>
<evidence type="ECO:0000256" key="1">
    <source>
        <dbReference type="ARBA" id="ARBA00010523"/>
    </source>
</evidence>
<evidence type="ECO:0000313" key="4">
    <source>
        <dbReference type="EMBL" id="MBB3728280.1"/>
    </source>
</evidence>
<dbReference type="GO" id="GO:0004347">
    <property type="term" value="F:glucose-6-phosphate isomerase activity"/>
    <property type="evidence" value="ECO:0007669"/>
    <property type="project" value="UniProtKB-EC"/>
</dbReference>
<dbReference type="AlphaFoldDB" id="A0A7W5VAP1"/>
<comment type="caution">
    <text evidence="4">The sequence shown here is derived from an EMBL/GenBank/DDBJ whole genome shotgun (WGS) entry which is preliminary data.</text>
</comment>
<organism evidence="4 5">
    <name type="scientific">Nonomuraea dietziae</name>
    <dbReference type="NCBI Taxonomy" id="65515"/>
    <lineage>
        <taxon>Bacteria</taxon>
        <taxon>Bacillati</taxon>
        <taxon>Actinomycetota</taxon>
        <taxon>Actinomycetes</taxon>
        <taxon>Streptosporangiales</taxon>
        <taxon>Streptosporangiaceae</taxon>
        <taxon>Nonomuraea</taxon>
    </lineage>
</organism>
<feature type="domain" description="SIS" evidence="3">
    <location>
        <begin position="45"/>
        <end position="183"/>
    </location>
</feature>
<dbReference type="Proteomes" id="UP000579945">
    <property type="component" value="Unassembled WGS sequence"/>
</dbReference>
<keyword evidence="2 4" id="KW-0413">Isomerase</keyword>
<evidence type="ECO:0000313" key="5">
    <source>
        <dbReference type="Proteomes" id="UP000579945"/>
    </source>
</evidence>
<sequence>MIWEPERLDDQALLSAGDPGAMLPVVASAAAQVRTAHRNAGEADIARLAQDGRPRAIVVTGMGSAALAGDILAVICGYGAPLPVITVRSGRLPGWVGATDLVMAVSCSGRTAETLAVAAEAVRRGASLLAVGAQDSPLHAIATQASALFVPVEANGPSRANLWGMAVPLVAAAGALGLVQTDPDLFEGVAKGLEDMANRCRPSSESFVNPGKALAMELAESVPVIWGATPLTAVAAHRLALQLYENAKYPAQWGALPEAGHNQLGVVEGPLAERDIFAESAGRTIRLVVLREPEERPISLLRVVEDRDVPVSELAAEGAHPLERLATLIELGDYASAYLALGYGIDPTPVTAITELKSRTSQ</sequence>